<dbReference type="SUPFAM" id="SSF46785">
    <property type="entry name" value="Winged helix' DNA-binding domain"/>
    <property type="match status" value="1"/>
</dbReference>
<dbReference type="InterPro" id="IPR019885">
    <property type="entry name" value="Tscrpt_reg_HTH_AsnC-type_CS"/>
</dbReference>
<dbReference type="PANTHER" id="PTHR30154:SF34">
    <property type="entry name" value="TRANSCRIPTIONAL REGULATOR AZLB"/>
    <property type="match status" value="1"/>
</dbReference>
<keyword evidence="6" id="KW-1185">Reference proteome</keyword>
<dbReference type="PROSITE" id="PS00519">
    <property type="entry name" value="HTH_ASNC_1"/>
    <property type="match status" value="1"/>
</dbReference>
<protein>
    <submittedName>
        <fullName evidence="5">Lrp/AsnC family transcriptional regulator</fullName>
    </submittedName>
</protein>
<gene>
    <name evidence="5" type="ORF">ACFFGG_13555</name>
</gene>
<evidence type="ECO:0000256" key="2">
    <source>
        <dbReference type="ARBA" id="ARBA00023125"/>
    </source>
</evidence>
<accession>A0ABV6PVL0</accession>
<dbReference type="Pfam" id="PF01037">
    <property type="entry name" value="AsnC_trans_reg"/>
    <property type="match status" value="1"/>
</dbReference>
<dbReference type="SUPFAM" id="SSF54909">
    <property type="entry name" value="Dimeric alpha+beta barrel"/>
    <property type="match status" value="1"/>
</dbReference>
<feature type="domain" description="HTH asnC-type" evidence="4">
    <location>
        <begin position="3"/>
        <end position="66"/>
    </location>
</feature>
<dbReference type="InterPro" id="IPR019887">
    <property type="entry name" value="Tscrpt_reg_AsnC/Lrp_C"/>
</dbReference>
<evidence type="ECO:0000259" key="4">
    <source>
        <dbReference type="PROSITE" id="PS50956"/>
    </source>
</evidence>
<dbReference type="InterPro" id="IPR000485">
    <property type="entry name" value="AsnC-type_HTH_dom"/>
</dbReference>
<evidence type="ECO:0000256" key="3">
    <source>
        <dbReference type="ARBA" id="ARBA00023163"/>
    </source>
</evidence>
<dbReference type="PRINTS" id="PR00033">
    <property type="entry name" value="HTHASNC"/>
</dbReference>
<keyword evidence="2" id="KW-0238">DNA-binding</keyword>
<dbReference type="EMBL" id="JBHLTN010000028">
    <property type="protein sequence ID" value="MFC0593574.1"/>
    <property type="molecule type" value="Genomic_DNA"/>
</dbReference>
<dbReference type="PANTHER" id="PTHR30154">
    <property type="entry name" value="LEUCINE-RESPONSIVE REGULATORY PROTEIN"/>
    <property type="match status" value="1"/>
</dbReference>
<dbReference type="PROSITE" id="PS50956">
    <property type="entry name" value="HTH_ASNC_2"/>
    <property type="match status" value="1"/>
</dbReference>
<name>A0ABV6PVL0_9BURK</name>
<dbReference type="Gene3D" id="1.10.10.10">
    <property type="entry name" value="Winged helix-like DNA-binding domain superfamily/Winged helix DNA-binding domain"/>
    <property type="match status" value="1"/>
</dbReference>
<dbReference type="SMART" id="SM00344">
    <property type="entry name" value="HTH_ASNC"/>
    <property type="match status" value="1"/>
</dbReference>
<organism evidence="5 6">
    <name type="scientific">Ottowia pentelensis</name>
    <dbReference type="NCBI Taxonomy" id="511108"/>
    <lineage>
        <taxon>Bacteria</taxon>
        <taxon>Pseudomonadati</taxon>
        <taxon>Pseudomonadota</taxon>
        <taxon>Betaproteobacteria</taxon>
        <taxon>Burkholderiales</taxon>
        <taxon>Comamonadaceae</taxon>
        <taxon>Ottowia</taxon>
    </lineage>
</organism>
<dbReference type="InterPro" id="IPR036388">
    <property type="entry name" value="WH-like_DNA-bd_sf"/>
</dbReference>
<evidence type="ECO:0000313" key="6">
    <source>
        <dbReference type="Proteomes" id="UP001589834"/>
    </source>
</evidence>
<comment type="caution">
    <text evidence="5">The sequence shown here is derived from an EMBL/GenBank/DDBJ whole genome shotgun (WGS) entry which is preliminary data.</text>
</comment>
<dbReference type="Proteomes" id="UP001589834">
    <property type="component" value="Unassembled WGS sequence"/>
</dbReference>
<dbReference type="Gene3D" id="3.30.70.920">
    <property type="match status" value="1"/>
</dbReference>
<evidence type="ECO:0000313" key="5">
    <source>
        <dbReference type="EMBL" id="MFC0593574.1"/>
    </source>
</evidence>
<keyword evidence="1" id="KW-0805">Transcription regulation</keyword>
<reference evidence="5 6" key="1">
    <citation type="submission" date="2024-09" db="EMBL/GenBank/DDBJ databases">
        <authorList>
            <person name="Sun Q."/>
            <person name="Mori K."/>
        </authorList>
    </citation>
    <scope>NUCLEOTIDE SEQUENCE [LARGE SCALE GENOMIC DNA]</scope>
    <source>
        <strain evidence="5 6">NCAIM B.02336</strain>
    </source>
</reference>
<dbReference type="InterPro" id="IPR019888">
    <property type="entry name" value="Tscrpt_reg_AsnC-like"/>
</dbReference>
<dbReference type="Pfam" id="PF13412">
    <property type="entry name" value="HTH_24"/>
    <property type="match status" value="1"/>
</dbReference>
<keyword evidence="3" id="KW-0804">Transcription</keyword>
<dbReference type="InterPro" id="IPR036390">
    <property type="entry name" value="WH_DNA-bd_sf"/>
</dbReference>
<dbReference type="InterPro" id="IPR011008">
    <property type="entry name" value="Dimeric_a/b-barrel"/>
</dbReference>
<dbReference type="InterPro" id="IPR011991">
    <property type="entry name" value="ArsR-like_HTH"/>
</dbReference>
<dbReference type="RefSeq" id="WP_293220255.1">
    <property type="nucleotide sequence ID" value="NZ_JBHLTN010000028.1"/>
</dbReference>
<proteinExistence type="predicted"/>
<dbReference type="CDD" id="cd00090">
    <property type="entry name" value="HTH_ARSR"/>
    <property type="match status" value="1"/>
</dbReference>
<sequence>MPLDTYDLKLLALLQADGKCPQRQLAEAVNLSPSAVNRRIAALEAQGVITATVAVVEPAAVQRSITIVVQVTLESERIDLLDAVRRRLVDCPQVQQVYYVTGDFDFLLILNVRDMAEYEQLTRELFFAGGNVKAFKTCVVMQRAKVSLAVPLPG</sequence>
<evidence type="ECO:0000256" key="1">
    <source>
        <dbReference type="ARBA" id="ARBA00023015"/>
    </source>
</evidence>